<organism evidence="1 2">
    <name type="scientific">Candidatus Yanofskybacteria bacterium RIFCSPHIGHO2_02_FULL_46_19</name>
    <dbReference type="NCBI Taxonomy" id="1802684"/>
    <lineage>
        <taxon>Bacteria</taxon>
        <taxon>Candidatus Yanofskyibacteriota</taxon>
    </lineage>
</organism>
<evidence type="ECO:0000313" key="1">
    <source>
        <dbReference type="EMBL" id="OGN16616.1"/>
    </source>
</evidence>
<sequence length="109" mass="12969">MIALGVKLKCLANDRRTLFIYDDRFITRVIDISNWSQRRIFAPSHFLAQSSFSIFGKRIYIVFALPKSDVQHKFSLWCRFKPELHKFQCHKSTCVHKINYFSTVNRIAR</sequence>
<name>A0A1F8FW08_9BACT</name>
<reference evidence="1 2" key="1">
    <citation type="journal article" date="2016" name="Nat. Commun.">
        <title>Thousands of microbial genomes shed light on interconnected biogeochemical processes in an aquifer system.</title>
        <authorList>
            <person name="Anantharaman K."/>
            <person name="Brown C.T."/>
            <person name="Hug L.A."/>
            <person name="Sharon I."/>
            <person name="Castelle C.J."/>
            <person name="Probst A.J."/>
            <person name="Thomas B.C."/>
            <person name="Singh A."/>
            <person name="Wilkins M.J."/>
            <person name="Karaoz U."/>
            <person name="Brodie E.L."/>
            <person name="Williams K.H."/>
            <person name="Hubbard S.S."/>
            <person name="Banfield J.F."/>
        </authorList>
    </citation>
    <scope>NUCLEOTIDE SEQUENCE [LARGE SCALE GENOMIC DNA]</scope>
</reference>
<evidence type="ECO:0000313" key="2">
    <source>
        <dbReference type="Proteomes" id="UP000177796"/>
    </source>
</evidence>
<dbReference type="AlphaFoldDB" id="A0A1F8FW08"/>
<protein>
    <submittedName>
        <fullName evidence="1">Uncharacterized protein</fullName>
    </submittedName>
</protein>
<accession>A0A1F8FW08</accession>
<comment type="caution">
    <text evidence="1">The sequence shown here is derived from an EMBL/GenBank/DDBJ whole genome shotgun (WGS) entry which is preliminary data.</text>
</comment>
<proteinExistence type="predicted"/>
<dbReference type="EMBL" id="MGJY01000009">
    <property type="protein sequence ID" value="OGN16616.1"/>
    <property type="molecule type" value="Genomic_DNA"/>
</dbReference>
<dbReference type="Proteomes" id="UP000177796">
    <property type="component" value="Unassembled WGS sequence"/>
</dbReference>
<gene>
    <name evidence="1" type="ORF">A3C81_02520</name>
</gene>